<sequence length="96" mass="10547">MSVLVVFALPCAGMAPKEHPHSTRRQLLRDSLVGFVSFFAMVASVQAVFNVLRPEPQVWPALLALVLVIATVVLYRATRPPRTQLPVETPTPAEDN</sequence>
<evidence type="ECO:0000313" key="3">
    <source>
        <dbReference type="Proteomes" id="UP000269019"/>
    </source>
</evidence>
<reference evidence="2 3" key="1">
    <citation type="submission" date="2018-11" db="EMBL/GenBank/DDBJ databases">
        <authorList>
            <person name="Kleinhagauer T."/>
            <person name="Glaeser S.P."/>
            <person name="Spergser J."/>
            <person name="Ruckert C."/>
            <person name="Kaempfer P."/>
            <person name="Busse H.-J."/>
        </authorList>
    </citation>
    <scope>NUCLEOTIDE SEQUENCE [LARGE SCALE GENOMIC DNA]</scope>
    <source>
        <strain evidence="2 3">200CH</strain>
    </source>
</reference>
<dbReference type="AlphaFoldDB" id="A0A3G6JAA8"/>
<organism evidence="2 3">
    <name type="scientific">Corynebacterium choanae</name>
    <dbReference type="NCBI Taxonomy" id="1862358"/>
    <lineage>
        <taxon>Bacteria</taxon>
        <taxon>Bacillati</taxon>
        <taxon>Actinomycetota</taxon>
        <taxon>Actinomycetes</taxon>
        <taxon>Mycobacteriales</taxon>
        <taxon>Corynebacteriaceae</taxon>
        <taxon>Corynebacterium</taxon>
    </lineage>
</organism>
<gene>
    <name evidence="2" type="ORF">CCHOA_02385</name>
</gene>
<evidence type="ECO:0000313" key="2">
    <source>
        <dbReference type="EMBL" id="AZA12894.1"/>
    </source>
</evidence>
<keyword evidence="1" id="KW-0472">Membrane</keyword>
<proteinExistence type="predicted"/>
<name>A0A3G6JAA8_9CORY</name>
<protein>
    <submittedName>
        <fullName evidence="2">Uncharacterized protein</fullName>
    </submittedName>
</protein>
<keyword evidence="3" id="KW-1185">Reference proteome</keyword>
<feature type="transmembrane region" description="Helical" evidence="1">
    <location>
        <begin position="32"/>
        <end position="52"/>
    </location>
</feature>
<evidence type="ECO:0000256" key="1">
    <source>
        <dbReference type="SAM" id="Phobius"/>
    </source>
</evidence>
<dbReference type="Proteomes" id="UP000269019">
    <property type="component" value="Chromosome"/>
</dbReference>
<accession>A0A3G6JAA8</accession>
<dbReference type="EMBL" id="CP033896">
    <property type="protein sequence ID" value="AZA12894.1"/>
    <property type="molecule type" value="Genomic_DNA"/>
</dbReference>
<keyword evidence="1" id="KW-1133">Transmembrane helix</keyword>
<feature type="transmembrane region" description="Helical" evidence="1">
    <location>
        <begin position="58"/>
        <end position="75"/>
    </location>
</feature>
<dbReference type="KEGG" id="ccho:CCHOA_02385"/>
<keyword evidence="1" id="KW-0812">Transmembrane</keyword>